<accession>A0A2T4D3L3</accession>
<dbReference type="Gene3D" id="2.40.30.170">
    <property type="match status" value="1"/>
</dbReference>
<protein>
    <submittedName>
        <fullName evidence="5">Efflux transporter periplasmic adaptor subunit</fullName>
    </submittedName>
</protein>
<gene>
    <name evidence="5" type="ORF">C9928_06560</name>
</gene>
<feature type="domain" description="Multidrug resistance protein MdtA-like barrel-sandwich hybrid" evidence="4">
    <location>
        <begin position="93"/>
        <end position="271"/>
    </location>
</feature>
<dbReference type="InterPro" id="IPR058625">
    <property type="entry name" value="MdtA-like_BSH"/>
</dbReference>
<dbReference type="RefSeq" id="WP_417657992.1">
    <property type="nucleotide sequence ID" value="NZ_JBLXDX010000008.1"/>
</dbReference>
<evidence type="ECO:0000313" key="5">
    <source>
        <dbReference type="EMBL" id="PTB88328.1"/>
    </source>
</evidence>
<dbReference type="InterPro" id="IPR050465">
    <property type="entry name" value="UPF0194_transport"/>
</dbReference>
<evidence type="ECO:0000256" key="3">
    <source>
        <dbReference type="ARBA" id="ARBA00023054"/>
    </source>
</evidence>
<dbReference type="PANTHER" id="PTHR32347:SF14">
    <property type="entry name" value="EFFLUX SYSTEM COMPONENT YKNX-RELATED"/>
    <property type="match status" value="1"/>
</dbReference>
<evidence type="ECO:0000256" key="1">
    <source>
        <dbReference type="ARBA" id="ARBA00004196"/>
    </source>
</evidence>
<organism evidence="5 6">
    <name type="scientific">Pseudidiomarina aestuarii</name>
    <dbReference type="NCBI Taxonomy" id="624146"/>
    <lineage>
        <taxon>Bacteria</taxon>
        <taxon>Pseudomonadati</taxon>
        <taxon>Pseudomonadota</taxon>
        <taxon>Gammaproteobacteria</taxon>
        <taxon>Alteromonadales</taxon>
        <taxon>Idiomarinaceae</taxon>
        <taxon>Pseudidiomarina</taxon>
    </lineage>
</organism>
<reference evidence="5 6" key="1">
    <citation type="submission" date="2018-03" db="EMBL/GenBank/DDBJ databases">
        <title>Cross-interface Injection: A General Nanoliter Liquid Handling Method Applied to Single Cells Genome Amplification Automated Nanoliter Liquid Handling Applied to Single Cell Multiple Displacement Amplification.</title>
        <authorList>
            <person name="Yun J."/>
            <person name="Xu P."/>
            <person name="Xu J."/>
            <person name="Dai X."/>
            <person name="Wang Y."/>
            <person name="Zheng X."/>
            <person name="Cao C."/>
            <person name="Yi Q."/>
            <person name="Zhu Y."/>
            <person name="Wang L."/>
            <person name="Dong Z."/>
            <person name="Huang Y."/>
            <person name="Huang L."/>
            <person name="Du W."/>
        </authorList>
    </citation>
    <scope>NUCLEOTIDE SEQUENCE [LARGE SCALE GENOMIC DNA]</scope>
    <source>
        <strain evidence="5 6">A9-4</strain>
    </source>
</reference>
<dbReference type="PANTHER" id="PTHR32347">
    <property type="entry name" value="EFFLUX SYSTEM COMPONENT YKNX-RELATED"/>
    <property type="match status" value="1"/>
</dbReference>
<comment type="similarity">
    <text evidence="2">Belongs to the membrane fusion protein (MFP) (TC 8.A.1) family.</text>
</comment>
<dbReference type="EMBL" id="PYVG01000078">
    <property type="protein sequence ID" value="PTB88328.1"/>
    <property type="molecule type" value="Genomic_DNA"/>
</dbReference>
<dbReference type="Gene3D" id="2.40.50.100">
    <property type="match status" value="1"/>
</dbReference>
<dbReference type="Proteomes" id="UP000241514">
    <property type="component" value="Unassembled WGS sequence"/>
</dbReference>
<evidence type="ECO:0000259" key="4">
    <source>
        <dbReference type="Pfam" id="PF25917"/>
    </source>
</evidence>
<dbReference type="Gene3D" id="2.40.420.20">
    <property type="match status" value="1"/>
</dbReference>
<dbReference type="Pfam" id="PF25917">
    <property type="entry name" value="BSH_RND"/>
    <property type="match status" value="1"/>
</dbReference>
<dbReference type="Gene3D" id="1.10.287.470">
    <property type="entry name" value="Helix hairpin bin"/>
    <property type="match status" value="1"/>
</dbReference>
<evidence type="ECO:0000313" key="6">
    <source>
        <dbReference type="Proteomes" id="UP000241514"/>
    </source>
</evidence>
<dbReference type="GO" id="GO:0030313">
    <property type="term" value="C:cell envelope"/>
    <property type="evidence" value="ECO:0007669"/>
    <property type="project" value="UniProtKB-SubCell"/>
</dbReference>
<comment type="caution">
    <text evidence="5">The sequence shown here is derived from an EMBL/GenBank/DDBJ whole genome shotgun (WGS) entry which is preliminary data.</text>
</comment>
<comment type="subcellular location">
    <subcellularLocation>
        <location evidence="1">Cell envelope</location>
    </subcellularLocation>
</comment>
<sequence>MKIADTSGQDVVREVPKSRRWGLWLSGAVAVVLLILAFPIVSDWSQAQASVPLDRIRIATVTQGDLTRDVSIQGRVIAAVSPTLYSPAEGTVTYHVDAGDQVELGQLLVTIDSPELKSRYEQEQASLDSAQVALQRQEIQTRKAELEAQRDIDMARVTFTAAEREKRRADEAWAARAISQIDYEKAQDDLENARLVYEHSVADAKLEAETQVFELQTRQLEVNRQTALAEDLARQVTALNILSPVNGLVGNRELDQKNQVGRNQPVLNVVDLTAFEVEIAIPESYADSLAIGMAAEVSYNGTLYHAQLVSISPEIRDNQVIGNVRFMDQMPPSLRQNQRLTTRIILDEKPNVLQVSRGQFLETGGGRIAYVVRDGLAFRTPIETGVTSLSSVEVIGGLNAGDQIIISSIEPFGDADTVRITD</sequence>
<dbReference type="AlphaFoldDB" id="A0A2T4D3L3"/>
<name>A0A2T4D3L3_9GAMM</name>
<keyword evidence="3" id="KW-0175">Coiled coil</keyword>
<evidence type="ECO:0000256" key="2">
    <source>
        <dbReference type="ARBA" id="ARBA00009477"/>
    </source>
</evidence>
<proteinExistence type="inferred from homology"/>